<feature type="binding site" evidence="8">
    <location>
        <position position="186"/>
    </location>
    <ligand>
        <name>ATP</name>
        <dbReference type="ChEBI" id="CHEBI:30616"/>
    </ligand>
</feature>
<evidence type="ECO:0000256" key="5">
    <source>
        <dbReference type="ARBA" id="ARBA00022741"/>
    </source>
</evidence>
<feature type="binding site" evidence="8">
    <location>
        <position position="127"/>
    </location>
    <ligand>
        <name>ATP</name>
        <dbReference type="ChEBI" id="CHEBI:30616"/>
    </ligand>
</feature>
<comment type="catalytic activity">
    <reaction evidence="8">
        <text>L-tyrosyl-[protein] + ATP = O-(5'-adenylyl)-L-tyrosyl-[protein] + diphosphate</text>
        <dbReference type="Rhea" id="RHEA:54288"/>
        <dbReference type="Rhea" id="RHEA-COMP:10136"/>
        <dbReference type="Rhea" id="RHEA-COMP:13846"/>
        <dbReference type="ChEBI" id="CHEBI:30616"/>
        <dbReference type="ChEBI" id="CHEBI:33019"/>
        <dbReference type="ChEBI" id="CHEBI:46858"/>
        <dbReference type="ChEBI" id="CHEBI:83624"/>
        <dbReference type="EC" id="2.7.7.108"/>
    </reaction>
</comment>
<feature type="binding site" evidence="8">
    <location>
        <position position="115"/>
    </location>
    <ligand>
        <name>ATP</name>
        <dbReference type="ChEBI" id="CHEBI:30616"/>
    </ligand>
</feature>
<feature type="binding site" evidence="8">
    <location>
        <position position="92"/>
    </location>
    <ligand>
        <name>ATP</name>
        <dbReference type="ChEBI" id="CHEBI:30616"/>
    </ligand>
</feature>
<evidence type="ECO:0000313" key="10">
    <source>
        <dbReference type="Proteomes" id="UP000503336"/>
    </source>
</evidence>
<evidence type="ECO:0000256" key="6">
    <source>
        <dbReference type="ARBA" id="ARBA00022840"/>
    </source>
</evidence>
<protein>
    <recommendedName>
        <fullName evidence="8">Protein nucleotidyltransferase YdiU</fullName>
        <ecNumber evidence="8">2.7.7.-</ecNumber>
    </recommendedName>
    <alternativeName>
        <fullName evidence="8">Protein adenylyltransferase YdiU</fullName>
        <ecNumber evidence="8">2.7.7.108</ecNumber>
    </alternativeName>
    <alternativeName>
        <fullName evidence="8">Protein uridylyltransferase YdiU</fullName>
        <ecNumber evidence="8">2.7.7.-</ecNumber>
    </alternativeName>
</protein>
<dbReference type="PANTHER" id="PTHR32057">
    <property type="entry name" value="PROTEIN ADENYLYLTRANSFERASE SELO, MITOCHONDRIAL"/>
    <property type="match status" value="1"/>
</dbReference>
<keyword evidence="3 8" id="KW-0548">Nucleotidyltransferase</keyword>
<dbReference type="GO" id="GO:0070733">
    <property type="term" value="F:AMPylase activity"/>
    <property type="evidence" value="ECO:0007669"/>
    <property type="project" value="UniProtKB-EC"/>
</dbReference>
<dbReference type="KEGG" id="hdh:G5B40_00675"/>
<feature type="binding site" evidence="8">
    <location>
        <position position="252"/>
    </location>
    <ligand>
        <name>Mg(2+)</name>
        <dbReference type="ChEBI" id="CHEBI:18420"/>
    </ligand>
</feature>
<keyword evidence="5 8" id="KW-0547">Nucleotide-binding</keyword>
<dbReference type="Proteomes" id="UP000503336">
    <property type="component" value="Chromosome"/>
</dbReference>
<comment type="similarity">
    <text evidence="1 8">Belongs to the SELO family.</text>
</comment>
<evidence type="ECO:0000256" key="8">
    <source>
        <dbReference type="HAMAP-Rule" id="MF_00692"/>
    </source>
</evidence>
<dbReference type="EC" id="2.7.7.108" evidence="8"/>
<feature type="binding site" evidence="8">
    <location>
        <position position="179"/>
    </location>
    <ligand>
        <name>ATP</name>
        <dbReference type="ChEBI" id="CHEBI:30616"/>
    </ligand>
</feature>
<feature type="binding site" evidence="8">
    <location>
        <position position="95"/>
    </location>
    <ligand>
        <name>ATP</name>
        <dbReference type="ChEBI" id="CHEBI:30616"/>
    </ligand>
</feature>
<reference evidence="9 10" key="1">
    <citation type="submission" date="2020-02" db="EMBL/GenBank/DDBJ databases">
        <title>complete genome sequence of Rhodobacteraceae bacterium.</title>
        <authorList>
            <person name="Park J."/>
            <person name="Kim Y.-S."/>
            <person name="Kim K.-H."/>
        </authorList>
    </citation>
    <scope>NUCLEOTIDE SEQUENCE [LARGE SCALE GENOMIC DNA]</scope>
    <source>
        <strain evidence="9 10">RR4-56</strain>
    </source>
</reference>
<dbReference type="HAMAP" id="MF_00692">
    <property type="entry name" value="SelO"/>
    <property type="match status" value="1"/>
</dbReference>
<feature type="binding site" evidence="8">
    <location>
        <position position="261"/>
    </location>
    <ligand>
        <name>ATP</name>
        <dbReference type="ChEBI" id="CHEBI:30616"/>
    </ligand>
</feature>
<feature type="binding site" evidence="8">
    <location>
        <position position="94"/>
    </location>
    <ligand>
        <name>ATP</name>
        <dbReference type="ChEBI" id="CHEBI:30616"/>
    </ligand>
</feature>
<gene>
    <name evidence="8" type="primary">ydiU</name>
    <name evidence="8" type="synonym">selO</name>
    <name evidence="9" type="ORF">G5B40_00675</name>
</gene>
<organism evidence="9 10">
    <name type="scientific">Pikeienuella piscinae</name>
    <dbReference type="NCBI Taxonomy" id="2748098"/>
    <lineage>
        <taxon>Bacteria</taxon>
        <taxon>Pseudomonadati</taxon>
        <taxon>Pseudomonadota</taxon>
        <taxon>Alphaproteobacteria</taxon>
        <taxon>Rhodobacterales</taxon>
        <taxon>Paracoccaceae</taxon>
        <taxon>Pikeienuella</taxon>
    </lineage>
</organism>
<comment type="catalytic activity">
    <reaction evidence="8">
        <text>L-threonyl-[protein] + ATP = 3-O-(5'-adenylyl)-L-threonyl-[protein] + diphosphate</text>
        <dbReference type="Rhea" id="RHEA:54292"/>
        <dbReference type="Rhea" id="RHEA-COMP:11060"/>
        <dbReference type="Rhea" id="RHEA-COMP:13847"/>
        <dbReference type="ChEBI" id="CHEBI:30013"/>
        <dbReference type="ChEBI" id="CHEBI:30616"/>
        <dbReference type="ChEBI" id="CHEBI:33019"/>
        <dbReference type="ChEBI" id="CHEBI:138113"/>
        <dbReference type="EC" id="2.7.7.108"/>
    </reaction>
</comment>
<keyword evidence="10" id="KW-1185">Reference proteome</keyword>
<comment type="cofactor">
    <cofactor evidence="8">
        <name>Mg(2+)</name>
        <dbReference type="ChEBI" id="CHEBI:18420"/>
    </cofactor>
    <cofactor evidence="8">
        <name>Mn(2+)</name>
        <dbReference type="ChEBI" id="CHEBI:29035"/>
    </cofactor>
</comment>
<keyword evidence="7 8" id="KW-0460">Magnesium</keyword>
<dbReference type="InterPro" id="IPR003846">
    <property type="entry name" value="SelO"/>
</dbReference>
<proteinExistence type="inferred from homology"/>
<dbReference type="PANTHER" id="PTHR32057:SF14">
    <property type="entry name" value="PROTEIN ADENYLYLTRANSFERASE SELO, MITOCHONDRIAL"/>
    <property type="match status" value="1"/>
</dbReference>
<feature type="binding site" evidence="8">
    <location>
        <position position="128"/>
    </location>
    <ligand>
        <name>ATP</name>
        <dbReference type="ChEBI" id="CHEBI:30616"/>
    </ligand>
</feature>
<dbReference type="GO" id="GO:0030145">
    <property type="term" value="F:manganese ion binding"/>
    <property type="evidence" value="ECO:0007669"/>
    <property type="project" value="UniProtKB-UniRule"/>
</dbReference>
<dbReference type="EC" id="2.7.7.-" evidence="8"/>
<dbReference type="NCBIfam" id="NF000658">
    <property type="entry name" value="PRK00029.1"/>
    <property type="match status" value="1"/>
</dbReference>
<accession>A0A7L5BSK7</accession>
<name>A0A7L5BSK7_9RHOB</name>
<dbReference type="Pfam" id="PF02696">
    <property type="entry name" value="SelO"/>
    <property type="match status" value="1"/>
</dbReference>
<sequence>MDDLTQPTIPFDNSYARLPERFFTRLDPTPVKAPALIRVNEPLAAELGLDPAQLAAPGGVAALSGNRPPAGAAPLAQVYAGHQFGGWSAQLGDGRAILLGEVVDRAGRRRDIQLKGSGPTPYSRMGDGRAPLGPVLREYIVSEAMAALGAPTTRALAAVATGETVLREDGPLPGGVITRVAASHIRVGTFQYFGARRDEDALARLVDYCIRRHWPEATGAAGLLEAVIAAQARLIAKWMSLGFIHGVMNTDNMAISGETIDYGPCAFLDGFDPAKKFSFIDRQGRYAYANQPGIGHWNLSRLAVALIPLLGETEEAAVNVAQGALDAYPGLFEAEWRRLFGLKLGLEGPDAGLAEELLALMAAEGVDFTLTFRRLADAAAGEEDALRSLFADGAALDAWLGRWRAAPGARDAAAMRAANPLYIPRNHLVEQAIRAGYAGDYRPFEALLEVLSNPFDMQEGHERYAAPPALDEVVANTFCGT</sequence>
<keyword evidence="4 8" id="KW-0479">Metal-binding</keyword>
<evidence type="ECO:0000256" key="3">
    <source>
        <dbReference type="ARBA" id="ARBA00022695"/>
    </source>
</evidence>
<evidence type="ECO:0000256" key="4">
    <source>
        <dbReference type="ARBA" id="ARBA00022723"/>
    </source>
</evidence>
<comment type="catalytic activity">
    <reaction evidence="8">
        <text>L-histidyl-[protein] + UTP = N(tele)-(5'-uridylyl)-L-histidyl-[protein] + diphosphate</text>
        <dbReference type="Rhea" id="RHEA:83891"/>
        <dbReference type="Rhea" id="RHEA-COMP:9745"/>
        <dbReference type="Rhea" id="RHEA-COMP:20239"/>
        <dbReference type="ChEBI" id="CHEBI:29979"/>
        <dbReference type="ChEBI" id="CHEBI:33019"/>
        <dbReference type="ChEBI" id="CHEBI:46398"/>
        <dbReference type="ChEBI" id="CHEBI:233474"/>
    </reaction>
</comment>
<feature type="binding site" evidence="8">
    <location>
        <position position="261"/>
    </location>
    <ligand>
        <name>Mg(2+)</name>
        <dbReference type="ChEBI" id="CHEBI:18420"/>
    </ligand>
</feature>
<evidence type="ECO:0000256" key="7">
    <source>
        <dbReference type="ARBA" id="ARBA00022842"/>
    </source>
</evidence>
<comment type="function">
    <text evidence="8">Nucleotidyltransferase involved in the post-translational modification of proteins. It can catalyze the addition of adenosine monophosphate (AMP) or uridine monophosphate (UMP) to a protein, resulting in modifications known as AMPylation and UMPylation.</text>
</comment>
<dbReference type="RefSeq" id="WP_165093765.1">
    <property type="nucleotide sequence ID" value="NZ_CP049056.1"/>
</dbReference>
<comment type="catalytic activity">
    <reaction evidence="8">
        <text>L-seryl-[protein] + UTP = O-(5'-uridylyl)-L-seryl-[protein] + diphosphate</text>
        <dbReference type="Rhea" id="RHEA:64604"/>
        <dbReference type="Rhea" id="RHEA-COMP:9863"/>
        <dbReference type="Rhea" id="RHEA-COMP:16635"/>
        <dbReference type="ChEBI" id="CHEBI:29999"/>
        <dbReference type="ChEBI" id="CHEBI:33019"/>
        <dbReference type="ChEBI" id="CHEBI:46398"/>
        <dbReference type="ChEBI" id="CHEBI:156051"/>
    </reaction>
</comment>
<keyword evidence="2 8" id="KW-0808">Transferase</keyword>
<comment type="catalytic activity">
    <reaction evidence="8">
        <text>L-seryl-[protein] + ATP = 3-O-(5'-adenylyl)-L-seryl-[protein] + diphosphate</text>
        <dbReference type="Rhea" id="RHEA:58120"/>
        <dbReference type="Rhea" id="RHEA-COMP:9863"/>
        <dbReference type="Rhea" id="RHEA-COMP:15073"/>
        <dbReference type="ChEBI" id="CHEBI:29999"/>
        <dbReference type="ChEBI" id="CHEBI:30616"/>
        <dbReference type="ChEBI" id="CHEBI:33019"/>
        <dbReference type="ChEBI" id="CHEBI:142516"/>
        <dbReference type="EC" id="2.7.7.108"/>
    </reaction>
</comment>
<dbReference type="GO" id="GO:0005524">
    <property type="term" value="F:ATP binding"/>
    <property type="evidence" value="ECO:0007669"/>
    <property type="project" value="UniProtKB-UniRule"/>
</dbReference>
<keyword evidence="6 8" id="KW-0067">ATP-binding</keyword>
<dbReference type="EMBL" id="CP049056">
    <property type="protein sequence ID" value="QIE54085.1"/>
    <property type="molecule type" value="Genomic_DNA"/>
</dbReference>
<evidence type="ECO:0000256" key="2">
    <source>
        <dbReference type="ARBA" id="ARBA00022679"/>
    </source>
</evidence>
<evidence type="ECO:0000313" key="9">
    <source>
        <dbReference type="EMBL" id="QIE54085.1"/>
    </source>
</evidence>
<comment type="catalytic activity">
    <reaction evidence="8">
        <text>L-tyrosyl-[protein] + UTP = O-(5'-uridylyl)-L-tyrosyl-[protein] + diphosphate</text>
        <dbReference type="Rhea" id="RHEA:83887"/>
        <dbReference type="Rhea" id="RHEA-COMP:10136"/>
        <dbReference type="Rhea" id="RHEA-COMP:20238"/>
        <dbReference type="ChEBI" id="CHEBI:33019"/>
        <dbReference type="ChEBI" id="CHEBI:46398"/>
        <dbReference type="ChEBI" id="CHEBI:46858"/>
        <dbReference type="ChEBI" id="CHEBI:90602"/>
    </reaction>
</comment>
<keyword evidence="8" id="KW-0464">Manganese</keyword>
<evidence type="ECO:0000256" key="1">
    <source>
        <dbReference type="ARBA" id="ARBA00009747"/>
    </source>
</evidence>
<feature type="active site" description="Proton acceptor" evidence="8">
    <location>
        <position position="251"/>
    </location>
</feature>
<dbReference type="AlphaFoldDB" id="A0A7L5BSK7"/>
<dbReference type="GO" id="GO:0000287">
    <property type="term" value="F:magnesium ion binding"/>
    <property type="evidence" value="ECO:0007669"/>
    <property type="project" value="UniProtKB-UniRule"/>
</dbReference>